<evidence type="ECO:0000313" key="12">
    <source>
        <dbReference type="Proteomes" id="UP000182350"/>
    </source>
</evidence>
<dbReference type="GO" id="GO:0015937">
    <property type="term" value="P:coenzyme A biosynthetic process"/>
    <property type="evidence" value="ECO:0007669"/>
    <property type="project" value="UniProtKB-UniRule"/>
</dbReference>
<dbReference type="GO" id="GO:0004595">
    <property type="term" value="F:pantetheine-phosphate adenylyltransferase activity"/>
    <property type="evidence" value="ECO:0007669"/>
    <property type="project" value="UniProtKB-UniRule"/>
</dbReference>
<feature type="site" description="Transition state stabilizer" evidence="9">
    <location>
        <position position="17"/>
    </location>
</feature>
<dbReference type="OrthoDB" id="9806661at2"/>
<feature type="binding site" evidence="9">
    <location>
        <begin position="9"/>
        <end position="10"/>
    </location>
    <ligand>
        <name>ATP</name>
        <dbReference type="ChEBI" id="CHEBI:30616"/>
    </ligand>
</feature>
<keyword evidence="1 9" id="KW-0963">Cytoplasm</keyword>
<gene>
    <name evidence="9" type="primary">coaD</name>
    <name evidence="11" type="ORF">SAMN02745752_01159</name>
</gene>
<dbReference type="UniPathway" id="UPA00241">
    <property type="reaction ID" value="UER00355"/>
</dbReference>
<comment type="pathway">
    <text evidence="9">Cofactor biosynthesis; coenzyme A biosynthesis; CoA from (R)-pantothenate: step 4/5.</text>
</comment>
<evidence type="ECO:0000256" key="3">
    <source>
        <dbReference type="ARBA" id="ARBA00022695"/>
    </source>
</evidence>
<feature type="binding site" evidence="9">
    <location>
        <position position="98"/>
    </location>
    <ligand>
        <name>ATP</name>
        <dbReference type="ChEBI" id="CHEBI:30616"/>
    </ligand>
</feature>
<feature type="domain" description="Cytidyltransferase-like" evidence="10">
    <location>
        <begin position="5"/>
        <end position="133"/>
    </location>
</feature>
<comment type="cofactor">
    <cofactor evidence="9">
        <name>Mg(2+)</name>
        <dbReference type="ChEBI" id="CHEBI:18420"/>
    </cofactor>
</comment>
<dbReference type="NCBIfam" id="TIGR01510">
    <property type="entry name" value="coaD_prev_kdtB"/>
    <property type="match status" value="1"/>
</dbReference>
<dbReference type="CDD" id="cd02163">
    <property type="entry name" value="PPAT"/>
    <property type="match status" value="1"/>
</dbReference>
<accession>A0A1K1VYL6</accession>
<comment type="function">
    <text evidence="9">Reversibly transfers an adenylyl group from ATP to 4'-phosphopantetheine, yielding dephospho-CoA (dPCoA) and pyrophosphate.</text>
</comment>
<proteinExistence type="inferred from homology"/>
<feature type="binding site" evidence="9">
    <location>
        <position position="9"/>
    </location>
    <ligand>
        <name>substrate</name>
    </ligand>
</feature>
<organism evidence="11 12">
    <name type="scientific">Marinospirillum alkaliphilum DSM 21637</name>
    <dbReference type="NCBI Taxonomy" id="1122209"/>
    <lineage>
        <taxon>Bacteria</taxon>
        <taxon>Pseudomonadati</taxon>
        <taxon>Pseudomonadota</taxon>
        <taxon>Gammaproteobacteria</taxon>
        <taxon>Oceanospirillales</taxon>
        <taxon>Oceanospirillaceae</taxon>
        <taxon>Marinospirillum</taxon>
    </lineage>
</organism>
<keyword evidence="2 9" id="KW-0808">Transferase</keyword>
<dbReference type="PANTHER" id="PTHR21342">
    <property type="entry name" value="PHOSPHOPANTETHEINE ADENYLYLTRANSFERASE"/>
    <property type="match status" value="1"/>
</dbReference>
<comment type="subcellular location">
    <subcellularLocation>
        <location evidence="9">Cytoplasm</location>
    </subcellularLocation>
</comment>
<keyword evidence="3 9" id="KW-0548">Nucleotidyltransferase</keyword>
<evidence type="ECO:0000256" key="1">
    <source>
        <dbReference type="ARBA" id="ARBA00022490"/>
    </source>
</evidence>
<dbReference type="NCBIfam" id="TIGR00125">
    <property type="entry name" value="cyt_tran_rel"/>
    <property type="match status" value="1"/>
</dbReference>
<dbReference type="RefSeq" id="WP_072325407.1">
    <property type="nucleotide sequence ID" value="NZ_FPJW01000003.1"/>
</dbReference>
<feature type="binding site" evidence="9">
    <location>
        <position position="87"/>
    </location>
    <ligand>
        <name>substrate</name>
    </ligand>
</feature>
<evidence type="ECO:0000313" key="11">
    <source>
        <dbReference type="EMBL" id="SFX30194.1"/>
    </source>
</evidence>
<dbReference type="HAMAP" id="MF_00151">
    <property type="entry name" value="PPAT_bact"/>
    <property type="match status" value="1"/>
</dbReference>
<sequence>MSLVVYPGTFDPITHGHSDLVARAARIFDRVLVAVAASPGKRPALDLDTRVQLARQVLAHHSNVEVVGFDGLLTEFLRQQQARVILRGLRAVSDFEYELQLANLNRAMSSEVESVFLTPSEHLSFIASTLVREVASLGGDVSKFVHPCVVDALKKKYASGA</sequence>
<evidence type="ECO:0000256" key="5">
    <source>
        <dbReference type="ARBA" id="ARBA00022840"/>
    </source>
</evidence>
<dbReference type="GO" id="GO:0005737">
    <property type="term" value="C:cytoplasm"/>
    <property type="evidence" value="ECO:0007669"/>
    <property type="project" value="UniProtKB-SubCell"/>
</dbReference>
<dbReference type="Gene3D" id="3.40.50.620">
    <property type="entry name" value="HUPs"/>
    <property type="match status" value="1"/>
</dbReference>
<feature type="binding site" evidence="9">
    <location>
        <position position="73"/>
    </location>
    <ligand>
        <name>substrate</name>
    </ligand>
</feature>
<dbReference type="Proteomes" id="UP000182350">
    <property type="component" value="Unassembled WGS sequence"/>
</dbReference>
<feature type="binding site" evidence="9">
    <location>
        <position position="17"/>
    </location>
    <ligand>
        <name>ATP</name>
        <dbReference type="ChEBI" id="CHEBI:30616"/>
    </ligand>
</feature>
<feature type="binding site" evidence="9">
    <location>
        <begin position="88"/>
        <end position="90"/>
    </location>
    <ligand>
        <name>ATP</name>
        <dbReference type="ChEBI" id="CHEBI:30616"/>
    </ligand>
</feature>
<comment type="similarity">
    <text evidence="9">Belongs to the bacterial CoaD family.</text>
</comment>
<feature type="binding site" evidence="9">
    <location>
        <begin position="123"/>
        <end position="129"/>
    </location>
    <ligand>
        <name>ATP</name>
        <dbReference type="ChEBI" id="CHEBI:30616"/>
    </ligand>
</feature>
<dbReference type="STRING" id="1122209.SAMN02745752_01159"/>
<dbReference type="EC" id="2.7.7.3" evidence="9"/>
<evidence type="ECO:0000256" key="4">
    <source>
        <dbReference type="ARBA" id="ARBA00022741"/>
    </source>
</evidence>
<dbReference type="AlphaFoldDB" id="A0A1K1VYL6"/>
<dbReference type="InterPro" id="IPR014729">
    <property type="entry name" value="Rossmann-like_a/b/a_fold"/>
</dbReference>
<dbReference type="EMBL" id="FPJW01000003">
    <property type="protein sequence ID" value="SFX30194.1"/>
    <property type="molecule type" value="Genomic_DNA"/>
</dbReference>
<name>A0A1K1VYL6_9GAMM</name>
<dbReference type="SUPFAM" id="SSF52374">
    <property type="entry name" value="Nucleotidylyl transferase"/>
    <property type="match status" value="1"/>
</dbReference>
<evidence type="ECO:0000256" key="9">
    <source>
        <dbReference type="HAMAP-Rule" id="MF_00151"/>
    </source>
</evidence>
<evidence type="ECO:0000256" key="7">
    <source>
        <dbReference type="ARBA" id="ARBA00022993"/>
    </source>
</evidence>
<keyword evidence="4 9" id="KW-0547">Nucleotide-binding</keyword>
<keyword evidence="12" id="KW-1185">Reference proteome</keyword>
<evidence type="ECO:0000256" key="8">
    <source>
        <dbReference type="ARBA" id="ARBA00029346"/>
    </source>
</evidence>
<protein>
    <recommendedName>
        <fullName evidence="9">Phosphopantetheine adenylyltransferase</fullName>
        <ecNumber evidence="9">2.7.7.3</ecNumber>
    </recommendedName>
    <alternativeName>
        <fullName evidence="9">Dephospho-CoA pyrophosphorylase</fullName>
    </alternativeName>
    <alternativeName>
        <fullName evidence="9">Pantetheine-phosphate adenylyltransferase</fullName>
        <shortName evidence="9">PPAT</shortName>
    </alternativeName>
</protein>
<dbReference type="PRINTS" id="PR01020">
    <property type="entry name" value="LPSBIOSNTHSS"/>
</dbReference>
<dbReference type="InterPro" id="IPR004821">
    <property type="entry name" value="Cyt_trans-like"/>
</dbReference>
<comment type="subunit">
    <text evidence="9">Homohexamer.</text>
</comment>
<keyword evidence="7 9" id="KW-0173">Coenzyme A biosynthesis</keyword>
<feature type="binding site" evidence="9">
    <location>
        <position position="41"/>
    </location>
    <ligand>
        <name>substrate</name>
    </ligand>
</feature>
<evidence type="ECO:0000259" key="10">
    <source>
        <dbReference type="Pfam" id="PF01467"/>
    </source>
</evidence>
<keyword evidence="5 9" id="KW-0067">ATP-binding</keyword>
<dbReference type="GO" id="GO:0005524">
    <property type="term" value="F:ATP binding"/>
    <property type="evidence" value="ECO:0007669"/>
    <property type="project" value="UniProtKB-KW"/>
</dbReference>
<comment type="catalytic activity">
    <reaction evidence="8 9">
        <text>(R)-4'-phosphopantetheine + ATP + H(+) = 3'-dephospho-CoA + diphosphate</text>
        <dbReference type="Rhea" id="RHEA:19801"/>
        <dbReference type="ChEBI" id="CHEBI:15378"/>
        <dbReference type="ChEBI" id="CHEBI:30616"/>
        <dbReference type="ChEBI" id="CHEBI:33019"/>
        <dbReference type="ChEBI" id="CHEBI:57328"/>
        <dbReference type="ChEBI" id="CHEBI:61723"/>
        <dbReference type="EC" id="2.7.7.3"/>
    </reaction>
</comment>
<keyword evidence="6 9" id="KW-0460">Magnesium</keyword>
<reference evidence="11 12" key="1">
    <citation type="submission" date="2016-11" db="EMBL/GenBank/DDBJ databases">
        <authorList>
            <person name="Jaros S."/>
            <person name="Januszkiewicz K."/>
            <person name="Wedrychowicz H."/>
        </authorList>
    </citation>
    <scope>NUCLEOTIDE SEQUENCE [LARGE SCALE GENOMIC DNA]</scope>
    <source>
        <strain evidence="11 12">DSM 21637</strain>
    </source>
</reference>
<evidence type="ECO:0000256" key="6">
    <source>
        <dbReference type="ARBA" id="ARBA00022842"/>
    </source>
</evidence>
<dbReference type="PANTHER" id="PTHR21342:SF1">
    <property type="entry name" value="PHOSPHOPANTETHEINE ADENYLYLTRANSFERASE"/>
    <property type="match status" value="1"/>
</dbReference>
<dbReference type="Pfam" id="PF01467">
    <property type="entry name" value="CTP_transf_like"/>
    <property type="match status" value="1"/>
</dbReference>
<dbReference type="InterPro" id="IPR001980">
    <property type="entry name" value="PPAT"/>
</dbReference>
<evidence type="ECO:0000256" key="2">
    <source>
        <dbReference type="ARBA" id="ARBA00022679"/>
    </source>
</evidence>